<dbReference type="GO" id="GO:0003700">
    <property type="term" value="F:DNA-binding transcription factor activity"/>
    <property type="evidence" value="ECO:0007669"/>
    <property type="project" value="InterPro"/>
</dbReference>
<dbReference type="GO" id="GO:0003677">
    <property type="term" value="F:DNA binding"/>
    <property type="evidence" value="ECO:0007669"/>
    <property type="project" value="UniProtKB-KW"/>
</dbReference>
<dbReference type="SUPFAM" id="SSF46785">
    <property type="entry name" value="Winged helix' DNA-binding domain"/>
    <property type="match status" value="1"/>
</dbReference>
<evidence type="ECO:0000259" key="2">
    <source>
        <dbReference type="SMART" id="SM00418"/>
    </source>
</evidence>
<evidence type="ECO:0000313" key="3">
    <source>
        <dbReference type="EMBL" id="MCU9613863.1"/>
    </source>
</evidence>
<dbReference type="Gene3D" id="3.30.1380.20">
    <property type="entry name" value="Trafficking protein particle complex subunit 3"/>
    <property type="match status" value="1"/>
</dbReference>
<dbReference type="RefSeq" id="WP_263073101.1">
    <property type="nucleotide sequence ID" value="NZ_JAOUSF010000003.1"/>
</dbReference>
<dbReference type="Pfam" id="PF12840">
    <property type="entry name" value="HTH_20"/>
    <property type="match status" value="1"/>
</dbReference>
<protein>
    <submittedName>
        <fullName evidence="3">Helix-turn-helix domain-containing protein</fullName>
    </submittedName>
</protein>
<dbReference type="SMART" id="SM00418">
    <property type="entry name" value="HTH_ARSR"/>
    <property type="match status" value="1"/>
</dbReference>
<proteinExistence type="predicted"/>
<dbReference type="AlphaFoldDB" id="A0AAE3IUJ9"/>
<name>A0AAE3IUJ9_9BACI</name>
<dbReference type="EMBL" id="JAOUSF010000003">
    <property type="protein sequence ID" value="MCU9613863.1"/>
    <property type="molecule type" value="Genomic_DNA"/>
</dbReference>
<organism evidence="3 4">
    <name type="scientific">Perspicuibacillus lycopersici</name>
    <dbReference type="NCBI Taxonomy" id="1325689"/>
    <lineage>
        <taxon>Bacteria</taxon>
        <taxon>Bacillati</taxon>
        <taxon>Bacillota</taxon>
        <taxon>Bacilli</taxon>
        <taxon>Bacillales</taxon>
        <taxon>Bacillaceae</taxon>
        <taxon>Perspicuibacillus</taxon>
    </lineage>
</organism>
<sequence length="236" mass="26975">MEQELTLKITNVLADPTRYSIYQYVSNNHRNVSVQDIAEEFHIHPNVARLHLSKLEDVGMLRSENQKTGKGGRPSRLYRLSDEVVELNFPFRDYRLLAKIALETMVCLGPAASNALYETGKRYGLEIMGNLLVKRNINKDQLSFNQKVELLKTSSSMLGLNPDIYIKEDNHKLFFQIFNCPFKEVASQQKDITCDLHIAFLKGLVEALFDNPFILTNVQNMMDGCLSCAYHLNISN</sequence>
<dbReference type="InterPro" id="IPR036388">
    <property type="entry name" value="WH-like_DNA-bd_sf"/>
</dbReference>
<feature type="domain" description="HTH arsR-type" evidence="2">
    <location>
        <begin position="8"/>
        <end position="90"/>
    </location>
</feature>
<evidence type="ECO:0000313" key="4">
    <source>
        <dbReference type="Proteomes" id="UP001209318"/>
    </source>
</evidence>
<dbReference type="InterPro" id="IPR011991">
    <property type="entry name" value="ArsR-like_HTH"/>
</dbReference>
<dbReference type="Gene3D" id="1.10.10.10">
    <property type="entry name" value="Winged helix-like DNA-binding domain superfamily/Winged helix DNA-binding domain"/>
    <property type="match status" value="1"/>
</dbReference>
<comment type="caution">
    <text evidence="3">The sequence shown here is derived from an EMBL/GenBank/DDBJ whole genome shotgun (WGS) entry which is preliminary data.</text>
</comment>
<evidence type="ECO:0000256" key="1">
    <source>
        <dbReference type="ARBA" id="ARBA00023125"/>
    </source>
</evidence>
<dbReference type="Proteomes" id="UP001209318">
    <property type="component" value="Unassembled WGS sequence"/>
</dbReference>
<dbReference type="CDD" id="cd00090">
    <property type="entry name" value="HTH_ARSR"/>
    <property type="match status" value="1"/>
</dbReference>
<dbReference type="InterPro" id="IPR001845">
    <property type="entry name" value="HTH_ArsR_DNA-bd_dom"/>
</dbReference>
<accession>A0AAE3IUJ9</accession>
<reference evidence="3" key="1">
    <citation type="submission" date="2022-10" db="EMBL/GenBank/DDBJ databases">
        <title>Description of Fervidibacillus gen. nov. in the family Fervidibacillaceae fam. nov. with two species, Fervidibacillus albus sp. nov., and Fervidibacillus halotolerans sp. nov., isolated from tidal flat sediments.</title>
        <authorList>
            <person name="Kwon K.K."/>
            <person name="Yang S.-H."/>
        </authorList>
    </citation>
    <scope>NUCLEOTIDE SEQUENCE</scope>
    <source>
        <strain evidence="3">JCM 19140</strain>
    </source>
</reference>
<gene>
    <name evidence="3" type="ORF">OEV98_09855</name>
</gene>
<keyword evidence="4" id="KW-1185">Reference proteome</keyword>
<dbReference type="InterPro" id="IPR036390">
    <property type="entry name" value="WH_DNA-bd_sf"/>
</dbReference>
<keyword evidence="1" id="KW-0238">DNA-binding</keyword>